<accession>A0A0E2HBN1</accession>
<comment type="caution">
    <text evidence="1">The sequence shown here is derived from an EMBL/GenBank/DDBJ whole genome shotgun (WGS) entry which is preliminary data.</text>
</comment>
<dbReference type="HOGENOM" id="CLU_2129120_0_0_9"/>
<reference evidence="1 2" key="1">
    <citation type="submission" date="2013-01" db="EMBL/GenBank/DDBJ databases">
        <title>The Genome Sequence of Clostridium clostridioforme 90A8.</title>
        <authorList>
            <consortium name="The Broad Institute Genome Sequencing Platform"/>
            <person name="Earl A."/>
            <person name="Ward D."/>
            <person name="Feldgarden M."/>
            <person name="Gevers D."/>
            <person name="Courvalin P."/>
            <person name="Lambert T."/>
            <person name="Walker B."/>
            <person name="Young S.K."/>
            <person name="Zeng Q."/>
            <person name="Gargeya S."/>
            <person name="Fitzgerald M."/>
            <person name="Haas B."/>
            <person name="Abouelleil A."/>
            <person name="Alvarado L."/>
            <person name="Arachchi H.M."/>
            <person name="Berlin A.M."/>
            <person name="Chapman S.B."/>
            <person name="Dewar J."/>
            <person name="Goldberg J."/>
            <person name="Griggs A."/>
            <person name="Gujja S."/>
            <person name="Hansen M."/>
            <person name="Howarth C."/>
            <person name="Imamovic A."/>
            <person name="Larimer J."/>
            <person name="McCowan C."/>
            <person name="Murphy C."/>
            <person name="Neiman D."/>
            <person name="Pearson M."/>
            <person name="Priest M."/>
            <person name="Roberts A."/>
            <person name="Saif S."/>
            <person name="Shea T."/>
            <person name="Sisk P."/>
            <person name="Sykes S."/>
            <person name="Wortman J."/>
            <person name="Nusbaum C."/>
            <person name="Birren B."/>
        </authorList>
    </citation>
    <scope>NUCLEOTIDE SEQUENCE [LARGE SCALE GENOMIC DNA]</scope>
    <source>
        <strain evidence="1 2">90A8</strain>
    </source>
</reference>
<sequence length="113" mass="12970">MLERHKDHKNYYTIKEKYASHIIKMEAQFLVESSEFTYINGMPGALAESYNEPSMPEQSCMQLLHSEAGRGGFFAEYCGKDWLKYPMFSPSLFISSMSVCPRYFISVTLLSGN</sequence>
<organism evidence="1 2">
    <name type="scientific">[Clostridium] clostridioforme 90A8</name>
    <dbReference type="NCBI Taxonomy" id="999408"/>
    <lineage>
        <taxon>Bacteria</taxon>
        <taxon>Bacillati</taxon>
        <taxon>Bacillota</taxon>
        <taxon>Clostridia</taxon>
        <taxon>Lachnospirales</taxon>
        <taxon>Lachnospiraceae</taxon>
        <taxon>Enterocloster</taxon>
    </lineage>
</organism>
<evidence type="ECO:0000313" key="1">
    <source>
        <dbReference type="EMBL" id="ENZ16000.1"/>
    </source>
</evidence>
<name>A0A0E2HBN1_9FIRM</name>
<dbReference type="EMBL" id="AGYR01000020">
    <property type="protein sequence ID" value="ENZ16000.1"/>
    <property type="molecule type" value="Genomic_DNA"/>
</dbReference>
<proteinExistence type="predicted"/>
<dbReference type="Proteomes" id="UP000013085">
    <property type="component" value="Unassembled WGS sequence"/>
</dbReference>
<protein>
    <submittedName>
        <fullName evidence="1">Uncharacterized protein</fullName>
    </submittedName>
</protein>
<evidence type="ECO:0000313" key="2">
    <source>
        <dbReference type="Proteomes" id="UP000013085"/>
    </source>
</evidence>
<gene>
    <name evidence="1" type="ORF">HMPREF1090_02144</name>
</gene>
<dbReference type="AlphaFoldDB" id="A0A0E2HBN1"/>